<evidence type="ECO:0000256" key="2">
    <source>
        <dbReference type="SAM" id="SignalP"/>
    </source>
</evidence>
<dbReference type="Gene3D" id="2.30.180.10">
    <property type="entry name" value="FAS1 domain"/>
    <property type="match status" value="2"/>
</dbReference>
<dbReference type="KEGG" id="qsa:O6P43_025807"/>
<accession>A0AAD7L9S3</accession>
<comment type="similarity">
    <text evidence="1">Belongs to the fasciclin-like AGP family.</text>
</comment>
<dbReference type="InterPro" id="IPR052806">
    <property type="entry name" value="Fasciclin-like_AGP"/>
</dbReference>
<keyword evidence="2" id="KW-0732">Signal</keyword>
<evidence type="ECO:0000256" key="1">
    <source>
        <dbReference type="ARBA" id="ARBA00007843"/>
    </source>
</evidence>
<dbReference type="InterPro" id="IPR000782">
    <property type="entry name" value="FAS1_domain"/>
</dbReference>
<sequence length="359" mass="39848">MASSILVYLLLFSLLSLSYSIPSSSLLDAAEILSDTGFASMAVSLELASQTLSQETRSLTIFAPSEASFQQTAQIPLSLLEYHLLPHAFSSQSLKSLPYGAKISTLLPGHSLIVTTSNLYQRMTINNVTVNDSPIFDDGALVIFTIEKFFDPYFRISGKSRYPSSNLGCVLLKRNDAIQFSEAYSFDKVCGTLRSKGCSVMASLLDMQFLGLGERPVLTLFAPIDEAMYKYTGNLSDYSSIFRSHLVPCKIPWSDLVNFDDGTVIWTYAKGFTINVTRSDEMLLLNDVPVVFPDLYYSDWLVVHGIREVLAAPKETEQPAQLSSQVPMATARVSESSMEYGNNFEEDDPIAHYHFSVFQ</sequence>
<dbReference type="AlphaFoldDB" id="A0AAD7L9S3"/>
<dbReference type="SUPFAM" id="SSF82153">
    <property type="entry name" value="FAS1 domain"/>
    <property type="match status" value="2"/>
</dbReference>
<organism evidence="4 5">
    <name type="scientific">Quillaja saponaria</name>
    <name type="common">Soap bark tree</name>
    <dbReference type="NCBI Taxonomy" id="32244"/>
    <lineage>
        <taxon>Eukaryota</taxon>
        <taxon>Viridiplantae</taxon>
        <taxon>Streptophyta</taxon>
        <taxon>Embryophyta</taxon>
        <taxon>Tracheophyta</taxon>
        <taxon>Spermatophyta</taxon>
        <taxon>Magnoliopsida</taxon>
        <taxon>eudicotyledons</taxon>
        <taxon>Gunneridae</taxon>
        <taxon>Pentapetalae</taxon>
        <taxon>rosids</taxon>
        <taxon>fabids</taxon>
        <taxon>Fabales</taxon>
        <taxon>Quillajaceae</taxon>
        <taxon>Quillaja</taxon>
    </lineage>
</organism>
<dbReference type="EMBL" id="JARAOO010000010">
    <property type="protein sequence ID" value="KAJ7954201.1"/>
    <property type="molecule type" value="Genomic_DNA"/>
</dbReference>
<feature type="domain" description="FAS1" evidence="3">
    <location>
        <begin position="164"/>
        <end position="310"/>
    </location>
</feature>
<feature type="chain" id="PRO_5042063218" evidence="2">
    <location>
        <begin position="21"/>
        <end position="359"/>
    </location>
</feature>
<gene>
    <name evidence="4" type="ORF">O6P43_025807</name>
</gene>
<feature type="signal peptide" evidence="2">
    <location>
        <begin position="1"/>
        <end position="20"/>
    </location>
</feature>
<keyword evidence="5" id="KW-1185">Reference proteome</keyword>
<dbReference type="PANTHER" id="PTHR33985">
    <property type="entry name" value="OS02G0491300 PROTEIN-RELATED"/>
    <property type="match status" value="1"/>
</dbReference>
<dbReference type="PANTHER" id="PTHR33985:SF17">
    <property type="entry name" value="FASCICLIN-LIKE ARABINOGALACTAN PROTEIN 20"/>
    <property type="match status" value="1"/>
</dbReference>
<dbReference type="PROSITE" id="PS50213">
    <property type="entry name" value="FAS1"/>
    <property type="match status" value="2"/>
</dbReference>
<dbReference type="SMART" id="SM00554">
    <property type="entry name" value="FAS1"/>
    <property type="match status" value="2"/>
</dbReference>
<feature type="domain" description="FAS1" evidence="3">
    <location>
        <begin position="23"/>
        <end position="149"/>
    </location>
</feature>
<dbReference type="Proteomes" id="UP001163823">
    <property type="component" value="Chromosome 10"/>
</dbReference>
<evidence type="ECO:0000313" key="4">
    <source>
        <dbReference type="EMBL" id="KAJ7954201.1"/>
    </source>
</evidence>
<protein>
    <submittedName>
        <fullName evidence="4">Fasciclin-like arabinogalactan protein</fullName>
    </submittedName>
</protein>
<evidence type="ECO:0000259" key="3">
    <source>
        <dbReference type="PROSITE" id="PS50213"/>
    </source>
</evidence>
<dbReference type="Pfam" id="PF02469">
    <property type="entry name" value="Fasciclin"/>
    <property type="match status" value="2"/>
</dbReference>
<evidence type="ECO:0000313" key="5">
    <source>
        <dbReference type="Proteomes" id="UP001163823"/>
    </source>
</evidence>
<name>A0AAD7L9S3_QUISA</name>
<dbReference type="InterPro" id="IPR036378">
    <property type="entry name" value="FAS1_dom_sf"/>
</dbReference>
<reference evidence="4" key="1">
    <citation type="journal article" date="2023" name="Science">
        <title>Elucidation of the pathway for biosynthesis of saponin adjuvants from the soapbark tree.</title>
        <authorList>
            <person name="Reed J."/>
            <person name="Orme A."/>
            <person name="El-Demerdash A."/>
            <person name="Owen C."/>
            <person name="Martin L.B.B."/>
            <person name="Misra R.C."/>
            <person name="Kikuchi S."/>
            <person name="Rejzek M."/>
            <person name="Martin A.C."/>
            <person name="Harkess A."/>
            <person name="Leebens-Mack J."/>
            <person name="Louveau T."/>
            <person name="Stephenson M.J."/>
            <person name="Osbourn A."/>
        </authorList>
    </citation>
    <scope>NUCLEOTIDE SEQUENCE</scope>
    <source>
        <strain evidence="4">S10</strain>
    </source>
</reference>
<proteinExistence type="inferred from homology"/>
<comment type="caution">
    <text evidence="4">The sequence shown here is derived from an EMBL/GenBank/DDBJ whole genome shotgun (WGS) entry which is preliminary data.</text>
</comment>